<dbReference type="EMBL" id="JAGINW010000001">
    <property type="protein sequence ID" value="MBP2324168.1"/>
    <property type="molecule type" value="Genomic_DNA"/>
</dbReference>
<name>A0ABS4TIB3_9PSEU</name>
<gene>
    <name evidence="1" type="ORF">JOF56_004553</name>
</gene>
<accession>A0ABS4TIB3</accession>
<sequence length="240" mass="25839">MTPPIVVDTLTFNDDTDFEALTAEILSGGGGVGSNRGDSHPLDWINRAYNQVKPTPYACRLAQGVASCLTAANPRIRAQALVFFQTHPSACGADRITTLAAGNRDLFRAIDDPIHPGTDLEWQLLTALAAQIEAHNTDALTLARTDALHPGKAAPLIASLIAADPTWTFANAEKIVQATPEAGATILIQAQTGNHDIISLAQRITPLCHNEPRFKLDISRFITNPTTRQKILDTFTQSPD</sequence>
<evidence type="ECO:0000313" key="1">
    <source>
        <dbReference type="EMBL" id="MBP2324168.1"/>
    </source>
</evidence>
<comment type="caution">
    <text evidence="1">The sequence shown here is derived from an EMBL/GenBank/DDBJ whole genome shotgun (WGS) entry which is preliminary data.</text>
</comment>
<evidence type="ECO:0000313" key="2">
    <source>
        <dbReference type="Proteomes" id="UP001519332"/>
    </source>
</evidence>
<organism evidence="1 2">
    <name type="scientific">Kibdelosporangium banguiense</name>
    <dbReference type="NCBI Taxonomy" id="1365924"/>
    <lineage>
        <taxon>Bacteria</taxon>
        <taxon>Bacillati</taxon>
        <taxon>Actinomycetota</taxon>
        <taxon>Actinomycetes</taxon>
        <taxon>Pseudonocardiales</taxon>
        <taxon>Pseudonocardiaceae</taxon>
        <taxon>Kibdelosporangium</taxon>
    </lineage>
</organism>
<reference evidence="1 2" key="1">
    <citation type="submission" date="2021-03" db="EMBL/GenBank/DDBJ databases">
        <title>Sequencing the genomes of 1000 actinobacteria strains.</title>
        <authorList>
            <person name="Klenk H.-P."/>
        </authorList>
    </citation>
    <scope>NUCLEOTIDE SEQUENCE [LARGE SCALE GENOMIC DNA]</scope>
    <source>
        <strain evidence="1 2">DSM 46670</strain>
    </source>
</reference>
<proteinExistence type="predicted"/>
<protein>
    <recommendedName>
        <fullName evidence="3">HEAT repeat domain-containing protein</fullName>
    </recommendedName>
</protein>
<dbReference type="Proteomes" id="UP001519332">
    <property type="component" value="Unassembled WGS sequence"/>
</dbReference>
<keyword evidence="2" id="KW-1185">Reference proteome</keyword>
<dbReference type="RefSeq" id="WP_209641327.1">
    <property type="nucleotide sequence ID" value="NZ_JAGINW010000001.1"/>
</dbReference>
<evidence type="ECO:0008006" key="3">
    <source>
        <dbReference type="Google" id="ProtNLM"/>
    </source>
</evidence>